<dbReference type="EMBL" id="JANUGU010000003">
    <property type="protein sequence ID" value="MCS0658982.1"/>
    <property type="molecule type" value="Genomic_DNA"/>
</dbReference>
<sequence length="174" mass="19099">MSSTVANRLTLIAALAMILLGAVPADAAQRETEAKVVARLYKDYAWQAIATQPDLFGEGLAGASKAELERYFSAEMAQLLFADSACQARTGEICNLNFDVLFDSQDPRVVDLDVQRVATGSVLVQFKDPITDKKTVIEFKLAMQQGKWRIADIVYRGHPQQSLKTALSPHMGTH</sequence>
<evidence type="ECO:0000313" key="3">
    <source>
        <dbReference type="Proteomes" id="UP001204621"/>
    </source>
</evidence>
<feature type="chain" id="PRO_5046153552" evidence="1">
    <location>
        <begin position="28"/>
        <end position="174"/>
    </location>
</feature>
<keyword evidence="3" id="KW-1185">Reference proteome</keyword>
<organism evidence="2 3">
    <name type="scientific">Massilia terrae</name>
    <dbReference type="NCBI Taxonomy" id="1811224"/>
    <lineage>
        <taxon>Bacteria</taxon>
        <taxon>Pseudomonadati</taxon>
        <taxon>Pseudomonadota</taxon>
        <taxon>Betaproteobacteria</taxon>
        <taxon>Burkholderiales</taxon>
        <taxon>Oxalobacteraceae</taxon>
        <taxon>Telluria group</taxon>
        <taxon>Massilia</taxon>
    </lineage>
</organism>
<dbReference type="Gene3D" id="3.10.450.50">
    <property type="match status" value="1"/>
</dbReference>
<evidence type="ECO:0000313" key="2">
    <source>
        <dbReference type="EMBL" id="MCS0658982.1"/>
    </source>
</evidence>
<reference evidence="2 3" key="1">
    <citation type="submission" date="2022-08" db="EMBL/GenBank/DDBJ databases">
        <title>Reclassification of Massilia species as members of the genera Telluria, Duganella, Pseudoduganella, Mokoshia gen. nov. and Zemynaea gen. nov. using orthogonal and non-orthogonal genome-based approaches.</title>
        <authorList>
            <person name="Bowman J.P."/>
        </authorList>
    </citation>
    <scope>NUCLEOTIDE SEQUENCE [LARGE SCALE GENOMIC DNA]</scope>
    <source>
        <strain evidence="2 3">JCM 31606</strain>
    </source>
</reference>
<protein>
    <submittedName>
        <fullName evidence="2">DUF3828 domain-containing protein</fullName>
    </submittedName>
</protein>
<feature type="signal peptide" evidence="1">
    <location>
        <begin position="1"/>
        <end position="27"/>
    </location>
</feature>
<proteinExistence type="predicted"/>
<comment type="caution">
    <text evidence="2">The sequence shown here is derived from an EMBL/GenBank/DDBJ whole genome shotgun (WGS) entry which is preliminary data.</text>
</comment>
<name>A0ABT2CYD3_9BURK</name>
<keyword evidence="1" id="KW-0732">Signal</keyword>
<dbReference type="Proteomes" id="UP001204621">
    <property type="component" value="Unassembled WGS sequence"/>
</dbReference>
<dbReference type="RefSeq" id="WP_258812167.1">
    <property type="nucleotide sequence ID" value="NZ_JANUGU010000003.1"/>
</dbReference>
<accession>A0ABT2CYD3</accession>
<evidence type="ECO:0000256" key="1">
    <source>
        <dbReference type="SAM" id="SignalP"/>
    </source>
</evidence>
<gene>
    <name evidence="2" type="ORF">NX778_13000</name>
</gene>